<sequence>MKIIARFCNIAGFIALFVLSVWIVPPVWLTRRQADVLYGFASSIGVDYEDFYIACMILMHLIIATCAFVVIKLLMRWISRQRAA</sequence>
<gene>
    <name evidence="2" type="ORF">Z042_11325</name>
</gene>
<dbReference type="AlphaFoldDB" id="W0LL75"/>
<keyword evidence="3" id="KW-1185">Reference proteome</keyword>
<dbReference type="KEGG" id="sfo:Z042_11325"/>
<dbReference type="EMBL" id="CP007044">
    <property type="protein sequence ID" value="AHG22760.1"/>
    <property type="molecule type" value="Genomic_DNA"/>
</dbReference>
<reference evidence="2 3" key="2">
    <citation type="submission" date="2015-03" db="EMBL/GenBank/DDBJ databases">
        <authorList>
            <person name="Chan K.-G."/>
        </authorList>
    </citation>
    <scope>NUCLEOTIDE SEQUENCE [LARGE SCALE GENOMIC DNA]</scope>
    <source>
        <strain evidence="2 3">RB-25</strain>
    </source>
</reference>
<name>W0LL75_9GAMM</name>
<keyword evidence="1" id="KW-1133">Transmembrane helix</keyword>
<dbReference type="Proteomes" id="UP000019030">
    <property type="component" value="Chromosome"/>
</dbReference>
<keyword evidence="1" id="KW-0812">Transmembrane</keyword>
<evidence type="ECO:0000256" key="1">
    <source>
        <dbReference type="SAM" id="Phobius"/>
    </source>
</evidence>
<feature type="transmembrane region" description="Helical" evidence="1">
    <location>
        <begin position="51"/>
        <end position="75"/>
    </location>
</feature>
<proteinExistence type="predicted"/>
<evidence type="ECO:0000313" key="2">
    <source>
        <dbReference type="EMBL" id="AHG22760.1"/>
    </source>
</evidence>
<protein>
    <submittedName>
        <fullName evidence="2">Uncharacterized protein</fullName>
    </submittedName>
</protein>
<reference evidence="2 3" key="1">
    <citation type="submission" date="2014-01" db="EMBL/GenBank/DDBJ databases">
        <title>Isolation of Serratia multitudinisentens RB-25 from Ex-Landfill site.</title>
        <authorList>
            <person name="Robson E.H.J."/>
        </authorList>
    </citation>
    <scope>NUCLEOTIDE SEQUENCE [LARGE SCALE GENOMIC DNA]</scope>
    <source>
        <strain evidence="2 3">RB-25</strain>
    </source>
</reference>
<feature type="transmembrane region" description="Helical" evidence="1">
    <location>
        <begin position="7"/>
        <end position="31"/>
    </location>
</feature>
<organism evidence="2 3">
    <name type="scientific">Chania multitudinisentens RB-25</name>
    <dbReference type="NCBI Taxonomy" id="1441930"/>
    <lineage>
        <taxon>Bacteria</taxon>
        <taxon>Pseudomonadati</taxon>
        <taxon>Pseudomonadota</taxon>
        <taxon>Gammaproteobacteria</taxon>
        <taxon>Enterobacterales</taxon>
        <taxon>Yersiniaceae</taxon>
        <taxon>Chania</taxon>
    </lineage>
</organism>
<keyword evidence="1" id="KW-0472">Membrane</keyword>
<accession>W0LL75</accession>
<evidence type="ECO:0000313" key="3">
    <source>
        <dbReference type="Proteomes" id="UP000019030"/>
    </source>
</evidence>
<dbReference type="STRING" id="1441930.Z042_11325"/>
<dbReference type="HOGENOM" id="CLU_2540698_0_0_6"/>